<feature type="domain" description="Nephrocystin 3-like N-terminal" evidence="3">
    <location>
        <begin position="115"/>
        <end position="153"/>
    </location>
</feature>
<dbReference type="OrthoDB" id="1577640at2759"/>
<feature type="transmembrane region" description="Helical" evidence="2">
    <location>
        <begin position="28"/>
        <end position="46"/>
    </location>
</feature>
<dbReference type="AlphaFoldDB" id="A0A3N4IX92"/>
<evidence type="ECO:0000313" key="4">
    <source>
        <dbReference type="EMBL" id="RPA90435.1"/>
    </source>
</evidence>
<evidence type="ECO:0000256" key="2">
    <source>
        <dbReference type="SAM" id="Phobius"/>
    </source>
</evidence>
<dbReference type="PANTHER" id="PTHR10039">
    <property type="entry name" value="AMELOGENIN"/>
    <property type="match status" value="1"/>
</dbReference>
<dbReference type="Proteomes" id="UP000276215">
    <property type="component" value="Unassembled WGS sequence"/>
</dbReference>
<proteinExistence type="predicted"/>
<dbReference type="EMBL" id="ML120525">
    <property type="protein sequence ID" value="RPA90435.1"/>
    <property type="molecule type" value="Genomic_DNA"/>
</dbReference>
<dbReference type="Pfam" id="PF24883">
    <property type="entry name" value="NPHP3_N"/>
    <property type="match status" value="1"/>
</dbReference>
<name>A0A3N4IX92_9PEZI</name>
<gene>
    <name evidence="4" type="ORF">L873DRAFT_1782674</name>
</gene>
<organism evidence="4 5">
    <name type="scientific">Choiromyces venosus 120613-1</name>
    <dbReference type="NCBI Taxonomy" id="1336337"/>
    <lineage>
        <taxon>Eukaryota</taxon>
        <taxon>Fungi</taxon>
        <taxon>Dikarya</taxon>
        <taxon>Ascomycota</taxon>
        <taxon>Pezizomycotina</taxon>
        <taxon>Pezizomycetes</taxon>
        <taxon>Pezizales</taxon>
        <taxon>Tuberaceae</taxon>
        <taxon>Choiromyces</taxon>
    </lineage>
</organism>
<keyword evidence="2" id="KW-1133">Transmembrane helix</keyword>
<dbReference type="InterPro" id="IPR056884">
    <property type="entry name" value="NPHP3-like_N"/>
</dbReference>
<sequence length="154" mass="17013">MISVLAQPCLALTRPCSFFTSIIPSASSISISIIFLTLFSLSIGASSQSMDQIYSQGSSSSSCIKSFNYNSCNKIVNNTVVNNTVADDKPQILQWLSPLEPQKRHQQICDNRHDGVGEWIFGRDEYLKWRTGEDGSHPVIFCEGDPGVGKTHLR</sequence>
<reference evidence="4 5" key="1">
    <citation type="journal article" date="2018" name="Nat. Ecol. Evol.">
        <title>Pezizomycetes genomes reveal the molecular basis of ectomycorrhizal truffle lifestyle.</title>
        <authorList>
            <person name="Murat C."/>
            <person name="Payen T."/>
            <person name="Noel B."/>
            <person name="Kuo A."/>
            <person name="Morin E."/>
            <person name="Chen J."/>
            <person name="Kohler A."/>
            <person name="Krizsan K."/>
            <person name="Balestrini R."/>
            <person name="Da Silva C."/>
            <person name="Montanini B."/>
            <person name="Hainaut M."/>
            <person name="Levati E."/>
            <person name="Barry K.W."/>
            <person name="Belfiori B."/>
            <person name="Cichocki N."/>
            <person name="Clum A."/>
            <person name="Dockter R.B."/>
            <person name="Fauchery L."/>
            <person name="Guy J."/>
            <person name="Iotti M."/>
            <person name="Le Tacon F."/>
            <person name="Lindquist E.A."/>
            <person name="Lipzen A."/>
            <person name="Malagnac F."/>
            <person name="Mello A."/>
            <person name="Molinier V."/>
            <person name="Miyauchi S."/>
            <person name="Poulain J."/>
            <person name="Riccioni C."/>
            <person name="Rubini A."/>
            <person name="Sitrit Y."/>
            <person name="Splivallo R."/>
            <person name="Traeger S."/>
            <person name="Wang M."/>
            <person name="Zifcakova L."/>
            <person name="Wipf D."/>
            <person name="Zambonelli A."/>
            <person name="Paolocci F."/>
            <person name="Nowrousian M."/>
            <person name="Ottonello S."/>
            <person name="Baldrian P."/>
            <person name="Spatafora J.W."/>
            <person name="Henrissat B."/>
            <person name="Nagy L.G."/>
            <person name="Aury J.M."/>
            <person name="Wincker P."/>
            <person name="Grigoriev I.V."/>
            <person name="Bonfante P."/>
            <person name="Martin F.M."/>
        </authorList>
    </citation>
    <scope>NUCLEOTIDE SEQUENCE [LARGE SCALE GENOMIC DNA]</scope>
    <source>
        <strain evidence="4 5">120613-1</strain>
    </source>
</reference>
<keyword evidence="1" id="KW-0677">Repeat</keyword>
<accession>A0A3N4IX92</accession>
<keyword evidence="2" id="KW-0812">Transmembrane</keyword>
<evidence type="ECO:0000259" key="3">
    <source>
        <dbReference type="Pfam" id="PF24883"/>
    </source>
</evidence>
<keyword evidence="5" id="KW-1185">Reference proteome</keyword>
<evidence type="ECO:0000256" key="1">
    <source>
        <dbReference type="ARBA" id="ARBA00022737"/>
    </source>
</evidence>
<protein>
    <recommendedName>
        <fullName evidence="3">Nephrocystin 3-like N-terminal domain-containing protein</fullName>
    </recommendedName>
</protein>
<dbReference type="PANTHER" id="PTHR10039:SF15">
    <property type="entry name" value="NACHT DOMAIN-CONTAINING PROTEIN"/>
    <property type="match status" value="1"/>
</dbReference>
<evidence type="ECO:0000313" key="5">
    <source>
        <dbReference type="Proteomes" id="UP000276215"/>
    </source>
</evidence>
<keyword evidence="2" id="KW-0472">Membrane</keyword>